<dbReference type="Pfam" id="PF05239">
    <property type="entry name" value="PRC"/>
    <property type="match status" value="1"/>
</dbReference>
<dbReference type="InterPro" id="IPR014747">
    <property type="entry name" value="Bac_photo_RC_H_C"/>
</dbReference>
<organism evidence="4 5">
    <name type="scientific">Thiospirillum jenense</name>
    <dbReference type="NCBI Taxonomy" id="1653858"/>
    <lineage>
        <taxon>Bacteria</taxon>
        <taxon>Pseudomonadati</taxon>
        <taxon>Pseudomonadota</taxon>
        <taxon>Gammaproteobacteria</taxon>
        <taxon>Chromatiales</taxon>
        <taxon>Chromatiaceae</taxon>
        <taxon>Thiospirillum</taxon>
    </lineage>
</organism>
<dbReference type="NCBIfam" id="TIGR01150">
    <property type="entry name" value="puhA"/>
    <property type="match status" value="1"/>
</dbReference>
<accession>A0A839HCS7</accession>
<dbReference type="InterPro" id="IPR011033">
    <property type="entry name" value="PRC_barrel-like_sf"/>
</dbReference>
<keyword evidence="1" id="KW-0812">Transmembrane</keyword>
<evidence type="ECO:0000259" key="3">
    <source>
        <dbReference type="Pfam" id="PF05239"/>
    </source>
</evidence>
<evidence type="ECO:0000259" key="2">
    <source>
        <dbReference type="Pfam" id="PF03967"/>
    </source>
</evidence>
<evidence type="ECO:0000256" key="1">
    <source>
        <dbReference type="SAM" id="Phobius"/>
    </source>
</evidence>
<dbReference type="AlphaFoldDB" id="A0A839HCS7"/>
<dbReference type="Proteomes" id="UP000548632">
    <property type="component" value="Unassembled WGS sequence"/>
</dbReference>
<dbReference type="SUPFAM" id="SSF50346">
    <property type="entry name" value="PRC-barrel domain"/>
    <property type="match status" value="1"/>
</dbReference>
<gene>
    <name evidence="4" type="primary">puhA</name>
    <name evidence="4" type="ORF">HUK38_01160</name>
</gene>
<dbReference type="GO" id="GO:0019684">
    <property type="term" value="P:photosynthesis, light reaction"/>
    <property type="evidence" value="ECO:0007669"/>
    <property type="project" value="InterPro"/>
</dbReference>
<dbReference type="SUPFAM" id="SSF81490">
    <property type="entry name" value="Photosystem II reaction centre subunit H, transmembrane region"/>
    <property type="match status" value="1"/>
</dbReference>
<evidence type="ECO:0000313" key="4">
    <source>
        <dbReference type="EMBL" id="MBB1124839.1"/>
    </source>
</evidence>
<keyword evidence="5" id="KW-1185">Reference proteome</keyword>
<keyword evidence="1" id="KW-0472">Membrane</keyword>
<dbReference type="Gene3D" id="3.90.50.10">
    <property type="entry name" value="Photosynthetic Reaction Center, subunit H, domain 2"/>
    <property type="match status" value="1"/>
</dbReference>
<evidence type="ECO:0000313" key="5">
    <source>
        <dbReference type="Proteomes" id="UP000548632"/>
    </source>
</evidence>
<dbReference type="InterPro" id="IPR027275">
    <property type="entry name" value="PRC-brl_dom"/>
</dbReference>
<protein>
    <submittedName>
        <fullName evidence="4">Photosynthetic reaction center subunit H</fullName>
    </submittedName>
</protein>
<dbReference type="EMBL" id="JABVCQ010000002">
    <property type="protein sequence ID" value="MBB1124839.1"/>
    <property type="molecule type" value="Genomic_DNA"/>
</dbReference>
<feature type="domain" description="PRC-barrel" evidence="3">
    <location>
        <begin position="148"/>
        <end position="215"/>
    </location>
</feature>
<feature type="domain" description="Photosynthetic reaction centre H subunit N-terminal" evidence="2">
    <location>
        <begin position="8"/>
        <end position="139"/>
    </location>
</feature>
<dbReference type="InterPro" id="IPR037097">
    <property type="entry name" value="Photo_RC_H_N_sf"/>
</dbReference>
<dbReference type="InterPro" id="IPR015810">
    <property type="entry name" value="Photo_RC_H_N"/>
</dbReference>
<dbReference type="GO" id="GO:0030077">
    <property type="term" value="C:plasma membrane light-harvesting complex"/>
    <property type="evidence" value="ECO:0007669"/>
    <property type="project" value="InterPro"/>
</dbReference>
<dbReference type="RefSeq" id="WP_182581944.1">
    <property type="nucleotide sequence ID" value="NZ_JABVCQ010000002.1"/>
</dbReference>
<name>A0A839HCS7_9GAMM</name>
<dbReference type="Gene3D" id="4.10.540.10">
    <property type="entry name" value="Photosynthetic reaction centre, H subunit, N-terminal domain"/>
    <property type="match status" value="1"/>
</dbReference>
<comment type="caution">
    <text evidence="4">The sequence shown here is derived from an EMBL/GenBank/DDBJ whole genome shotgun (WGS) entry which is preliminary data.</text>
</comment>
<feature type="transmembrane region" description="Helical" evidence="1">
    <location>
        <begin position="14"/>
        <end position="33"/>
    </location>
</feature>
<reference evidence="4 5" key="1">
    <citation type="journal article" date="2020" name="Arch. Microbiol.">
        <title>The genome sequence of the giant phototrophic gammaproteobacterium Thiospirillum jenense gives insight into its physiological properties and phylogenetic relationships.</title>
        <authorList>
            <person name="Imhoff J.F."/>
            <person name="Meyer T.E."/>
            <person name="Kyndt J.A."/>
        </authorList>
    </citation>
    <scope>NUCLEOTIDE SEQUENCE [LARGE SCALE GENOMIC DNA]</scope>
    <source>
        <strain evidence="4 5">DSM 216</strain>
    </source>
</reference>
<dbReference type="InterPro" id="IPR005652">
    <property type="entry name" value="Photo_RC_H"/>
</dbReference>
<sequence length="259" mass="28369">MPSPSGFLTEYLDVAQLTLWVFWFFFFALMYYIRREDKREGYPAESLRMGGTKMMEGFPPMPAPKTFTLPHKGGDVVKPGPETAQYELKARPIAPFPGAPLEPVGNPMLAGVGPGAYALRSNTPDLTHQGTPRIVPLRVAKHFVIVDRDPDPRGMTVVGADGEAGGTVKEVWVDRSEPQVRYLELETKNAKRVLLPITMARVSGKTNTVKVASINGAHFADAPTLASYDQISLAEEDRVCAYYGGGTLYATPDRAEPLL</sequence>
<keyword evidence="1" id="KW-1133">Transmembrane helix</keyword>
<dbReference type="Pfam" id="PF03967">
    <property type="entry name" value="PRCH"/>
    <property type="match status" value="1"/>
</dbReference>
<proteinExistence type="predicted"/>